<gene>
    <name evidence="2" type="ORF">V3390_02985</name>
</gene>
<sequence>MAPDVEAVFSGLPPRQFDRTACALCDYERPPIDGLRALFRYQSPVDAWIPQLKFHGGLATARLLGELFVARAKALQWPMPDRILPLPLHTTRLGERGFEQPLELARPLARGLGLPLDGESLRRVRQTRRQSEMDMEQRQSNLEWAFSASFATIKGNLPSFVAIIDDVFTTGATVGEAALAVRSAGVPRVEAWVMAVTE</sequence>
<comment type="caution">
    <text evidence="2">The sequence shown here is derived from an EMBL/GenBank/DDBJ whole genome shotgun (WGS) entry which is preliminary data.</text>
</comment>
<dbReference type="EMBL" id="JAZHBO010000001">
    <property type="protein sequence ID" value="MEF2155198.1"/>
    <property type="molecule type" value="Genomic_DNA"/>
</dbReference>
<dbReference type="PANTHER" id="PTHR47505">
    <property type="entry name" value="DNA UTILIZATION PROTEIN YHGH"/>
    <property type="match status" value="1"/>
</dbReference>
<dbReference type="CDD" id="cd06223">
    <property type="entry name" value="PRTases_typeI"/>
    <property type="match status" value="1"/>
</dbReference>
<evidence type="ECO:0000313" key="2">
    <source>
        <dbReference type="EMBL" id="MEF2155198.1"/>
    </source>
</evidence>
<accession>A0ABU7UYT0</accession>
<dbReference type="InterPro" id="IPR029057">
    <property type="entry name" value="PRTase-like"/>
</dbReference>
<dbReference type="InterPro" id="IPR051910">
    <property type="entry name" value="ComF/GntX_DNA_util-trans"/>
</dbReference>
<proteinExistence type="inferred from homology"/>
<dbReference type="Proteomes" id="UP001356170">
    <property type="component" value="Unassembled WGS sequence"/>
</dbReference>
<protein>
    <submittedName>
        <fullName evidence="2">ComF family protein</fullName>
    </submittedName>
</protein>
<dbReference type="Gene3D" id="3.40.50.2020">
    <property type="match status" value="1"/>
</dbReference>
<comment type="similarity">
    <text evidence="1">Belongs to the ComF/GntX family.</text>
</comment>
<dbReference type="PANTHER" id="PTHR47505:SF1">
    <property type="entry name" value="DNA UTILIZATION PROTEIN YHGH"/>
    <property type="match status" value="1"/>
</dbReference>
<dbReference type="RefSeq" id="WP_331703292.1">
    <property type="nucleotide sequence ID" value="NZ_JAZHBO010000001.1"/>
</dbReference>
<keyword evidence="3" id="KW-1185">Reference proteome</keyword>
<dbReference type="SUPFAM" id="SSF53271">
    <property type="entry name" value="PRTase-like"/>
    <property type="match status" value="1"/>
</dbReference>
<dbReference type="InterPro" id="IPR000836">
    <property type="entry name" value="PRTase_dom"/>
</dbReference>
<organism evidence="2 3">
    <name type="scientific">Aquilutibacter rugosus</name>
    <dbReference type="NCBI Taxonomy" id="3115820"/>
    <lineage>
        <taxon>Bacteria</taxon>
        <taxon>Pseudomonadati</taxon>
        <taxon>Pseudomonadota</taxon>
        <taxon>Gammaproteobacteria</taxon>
        <taxon>Lysobacterales</taxon>
        <taxon>Lysobacteraceae</taxon>
        <taxon>Aquilutibacter</taxon>
    </lineage>
</organism>
<reference evidence="2 3" key="1">
    <citation type="submission" date="2024-01" db="EMBL/GenBank/DDBJ databases">
        <title>Novel species of the genus Luteimonas isolated from rivers.</title>
        <authorList>
            <person name="Lu H."/>
        </authorList>
    </citation>
    <scope>NUCLEOTIDE SEQUENCE [LARGE SCALE GENOMIC DNA]</scope>
    <source>
        <strain evidence="2 3">FXH3W</strain>
    </source>
</reference>
<name>A0ABU7UYT0_9GAMM</name>
<evidence type="ECO:0000256" key="1">
    <source>
        <dbReference type="ARBA" id="ARBA00008007"/>
    </source>
</evidence>
<evidence type="ECO:0000313" key="3">
    <source>
        <dbReference type="Proteomes" id="UP001356170"/>
    </source>
</evidence>